<dbReference type="InterPro" id="IPR004518">
    <property type="entry name" value="MazG-like_dom"/>
</dbReference>
<dbReference type="GO" id="GO:0046052">
    <property type="term" value="P:UTP catabolic process"/>
    <property type="evidence" value="ECO:0007669"/>
    <property type="project" value="TreeGrafter"/>
</dbReference>
<dbReference type="GO" id="GO:0046061">
    <property type="term" value="P:dATP catabolic process"/>
    <property type="evidence" value="ECO:0007669"/>
    <property type="project" value="TreeGrafter"/>
</dbReference>
<evidence type="ECO:0000313" key="4">
    <source>
        <dbReference type="Proteomes" id="UP000746751"/>
    </source>
</evidence>
<evidence type="ECO:0000259" key="2">
    <source>
        <dbReference type="Pfam" id="PF03819"/>
    </source>
</evidence>
<dbReference type="GO" id="GO:0006203">
    <property type="term" value="P:dGTP catabolic process"/>
    <property type="evidence" value="ECO:0007669"/>
    <property type="project" value="TreeGrafter"/>
</dbReference>
<gene>
    <name evidence="3" type="primary">mazG</name>
    <name evidence="3" type="ORF">K8U80_04490</name>
</gene>
<dbReference type="AlphaFoldDB" id="A0A921IPM9"/>
<dbReference type="InterPro" id="IPR048015">
    <property type="entry name" value="NTP-PPase_MazG-like_N"/>
</dbReference>
<proteinExistence type="predicted"/>
<evidence type="ECO:0000313" key="3">
    <source>
        <dbReference type="EMBL" id="HJG30636.1"/>
    </source>
</evidence>
<dbReference type="GO" id="GO:0006950">
    <property type="term" value="P:response to stress"/>
    <property type="evidence" value="ECO:0007669"/>
    <property type="project" value="UniProtKB-ARBA"/>
</dbReference>
<dbReference type="CDD" id="cd11529">
    <property type="entry name" value="NTP-PPase_MazG_Cterm"/>
    <property type="match status" value="1"/>
</dbReference>
<keyword evidence="3" id="KW-0378">Hydrolase</keyword>
<dbReference type="Pfam" id="PF03819">
    <property type="entry name" value="MazG"/>
    <property type="match status" value="1"/>
</dbReference>
<dbReference type="EMBL" id="DYVF01000031">
    <property type="protein sequence ID" value="HJG30636.1"/>
    <property type="molecule type" value="Genomic_DNA"/>
</dbReference>
<reference evidence="3" key="1">
    <citation type="journal article" date="2021" name="PeerJ">
        <title>Extensive microbial diversity within the chicken gut microbiome revealed by metagenomics and culture.</title>
        <authorList>
            <person name="Gilroy R."/>
            <person name="Ravi A."/>
            <person name="Getino M."/>
            <person name="Pursley I."/>
            <person name="Horton D.L."/>
            <person name="Alikhan N.F."/>
            <person name="Baker D."/>
            <person name="Gharbi K."/>
            <person name="Hall N."/>
            <person name="Watson M."/>
            <person name="Adriaenssens E.M."/>
            <person name="Foster-Nyarko E."/>
            <person name="Jarju S."/>
            <person name="Secka A."/>
            <person name="Antonio M."/>
            <person name="Oren A."/>
            <person name="Chaudhuri R.R."/>
            <person name="La Ragione R."/>
            <person name="Hildebrand F."/>
            <person name="Pallen M.J."/>
        </authorList>
    </citation>
    <scope>NUCLEOTIDE SEQUENCE</scope>
    <source>
        <strain evidence="3">ChiGjej2B2-7701</strain>
    </source>
</reference>
<organism evidence="3 4">
    <name type="scientific">Collinsella ihumii</name>
    <dbReference type="NCBI Taxonomy" id="1720204"/>
    <lineage>
        <taxon>Bacteria</taxon>
        <taxon>Bacillati</taxon>
        <taxon>Actinomycetota</taxon>
        <taxon>Coriobacteriia</taxon>
        <taxon>Coriobacteriales</taxon>
        <taxon>Coriobacteriaceae</taxon>
        <taxon>Collinsella</taxon>
    </lineage>
</organism>
<dbReference type="GO" id="GO:0046081">
    <property type="term" value="P:dUTP catabolic process"/>
    <property type="evidence" value="ECO:0007669"/>
    <property type="project" value="TreeGrafter"/>
</dbReference>
<dbReference type="GO" id="GO:0046047">
    <property type="term" value="P:TTP catabolic process"/>
    <property type="evidence" value="ECO:0007669"/>
    <property type="project" value="TreeGrafter"/>
</dbReference>
<dbReference type="InterPro" id="IPR048011">
    <property type="entry name" value="NTP-PPase_MazG-like_C"/>
</dbReference>
<dbReference type="NCBIfam" id="TIGR00444">
    <property type="entry name" value="mazG"/>
    <property type="match status" value="1"/>
</dbReference>
<feature type="domain" description="NTP pyrophosphohydrolase MazG-like" evidence="2">
    <location>
        <begin position="55"/>
        <end position="128"/>
    </location>
</feature>
<accession>A0A921IPM9</accession>
<reference evidence="3" key="2">
    <citation type="submission" date="2021-09" db="EMBL/GenBank/DDBJ databases">
        <authorList>
            <person name="Gilroy R."/>
        </authorList>
    </citation>
    <scope>NUCLEOTIDE SEQUENCE</scope>
    <source>
        <strain evidence="3">ChiGjej2B2-7701</strain>
    </source>
</reference>
<dbReference type="SUPFAM" id="SSF101386">
    <property type="entry name" value="all-alpha NTP pyrophosphatases"/>
    <property type="match status" value="2"/>
</dbReference>
<evidence type="ECO:0000256" key="1">
    <source>
        <dbReference type="SAM" id="MobiDB-lite"/>
    </source>
</evidence>
<dbReference type="FunFam" id="1.10.287.1080:FF:000001">
    <property type="entry name" value="Nucleoside triphosphate pyrophosphohydrolase"/>
    <property type="match status" value="1"/>
</dbReference>
<sequence>MRKPEDAAPASAPVQPEAAPRDPSTLCDARDAFQALVETIWRLRQPDGCPWDRKQTHASIAKNMIAEAYEAVDCIESEDVAHLREELGDVLMQVVLHAQIAADAGEFTMADVARDIDAKLIRRHPHVFGDHETANSADEVLDIWDSVKLKEKEARDADAEAADERPAGLLDGVPSSLPALMQAQKVSRKAAAVGFDWDTTAEVWEKVVEEGKEFDREKLGTPEREMEFGDILFALVNVARKEGIDAESALRASTAKFRRRWEAMEHVAYERGVQLEGLSTAELNDLWDDVKHTM</sequence>
<dbReference type="NCBIfam" id="NF007113">
    <property type="entry name" value="PRK09562.1"/>
    <property type="match status" value="1"/>
</dbReference>
<protein>
    <submittedName>
        <fullName evidence="3">Nucleoside triphosphate pyrophosphohydrolase</fullName>
        <ecNumber evidence="3">3.6.1.9</ecNumber>
    </submittedName>
</protein>
<dbReference type="InterPro" id="IPR011551">
    <property type="entry name" value="NTP_PyrPHydrolase_MazG"/>
</dbReference>
<dbReference type="Gene3D" id="1.10.287.1080">
    <property type="entry name" value="MazG-like"/>
    <property type="match status" value="2"/>
</dbReference>
<dbReference type="Proteomes" id="UP000746751">
    <property type="component" value="Unassembled WGS sequence"/>
</dbReference>
<dbReference type="CDD" id="cd11528">
    <property type="entry name" value="NTP-PPase_MazG_Nterm"/>
    <property type="match status" value="1"/>
</dbReference>
<dbReference type="GO" id="GO:0047429">
    <property type="term" value="F:nucleoside triphosphate diphosphatase activity"/>
    <property type="evidence" value="ECO:0007669"/>
    <property type="project" value="UniProtKB-EC"/>
</dbReference>
<dbReference type="GO" id="GO:0046076">
    <property type="term" value="P:dTTP catabolic process"/>
    <property type="evidence" value="ECO:0007669"/>
    <property type="project" value="TreeGrafter"/>
</dbReference>
<dbReference type="EC" id="3.6.1.9" evidence="3"/>
<feature type="region of interest" description="Disordered" evidence="1">
    <location>
        <begin position="1"/>
        <end position="24"/>
    </location>
</feature>
<dbReference type="PANTHER" id="PTHR30522:SF0">
    <property type="entry name" value="NUCLEOSIDE TRIPHOSPHATE PYROPHOSPHOHYDROLASE"/>
    <property type="match status" value="1"/>
</dbReference>
<name>A0A921IPM9_9ACTN</name>
<dbReference type="PANTHER" id="PTHR30522">
    <property type="entry name" value="NUCLEOSIDE TRIPHOSPHATE PYROPHOSPHOHYDROLASE"/>
    <property type="match status" value="1"/>
</dbReference>
<comment type="caution">
    <text evidence="3">The sequence shown here is derived from an EMBL/GenBank/DDBJ whole genome shotgun (WGS) entry which is preliminary data.</text>
</comment>